<feature type="region of interest" description="Disordered" evidence="1">
    <location>
        <begin position="274"/>
        <end position="312"/>
    </location>
</feature>
<dbReference type="AlphaFoldDB" id="A0A7G9SHI8"/>
<dbReference type="Proteomes" id="UP000515971">
    <property type="component" value="Chromosome"/>
</dbReference>
<accession>A0A7G9SHI8</accession>
<reference evidence="4 5" key="1">
    <citation type="submission" date="2020-08" db="EMBL/GenBank/DDBJ databases">
        <title>Genome sequence of Sphingomonas lutea KCTC 23642T.</title>
        <authorList>
            <person name="Hyun D.-W."/>
            <person name="Bae J.-W."/>
        </authorList>
    </citation>
    <scope>NUCLEOTIDE SEQUENCE [LARGE SCALE GENOMIC DNA]</scope>
    <source>
        <strain evidence="4 5">KCTC 23642</strain>
    </source>
</reference>
<dbReference type="InterPro" id="IPR011990">
    <property type="entry name" value="TPR-like_helical_dom_sf"/>
</dbReference>
<name>A0A7G9SHI8_9SPHN</name>
<dbReference type="InterPro" id="IPR007730">
    <property type="entry name" value="SPOR-like_dom"/>
</dbReference>
<evidence type="ECO:0000259" key="3">
    <source>
        <dbReference type="PROSITE" id="PS51724"/>
    </source>
</evidence>
<feature type="chain" id="PRO_5028941443" description="SPOR domain-containing protein" evidence="2">
    <location>
        <begin position="18"/>
        <end position="400"/>
    </location>
</feature>
<sequence>MSVAVAVALSAAAPAHAQSAYSPYAESPADALGRYMRTLGSNPRDFGALIGAGRAALVLGDNDAAAGFFARADEVNPNSPLPQAGMGAVAVAQGDPASALPYFARAQQLGAPLATFGADRGLAYDLMGQQAQAQAEYRAALGGTDADEARRRLALSLAISGNKAEALQILAPLSARGDAAIGRIRAFVLALSGDSKGAMVAIDAAMPGSWSSVAPFLQRLPALAPGQKAAAVNLGIFPDSGGTAYASAAPSPSYSAPPSVSDGDRMASIEQTLRAPPPAARPTPSWSAPAATQMASATVPQRQVPQAPKAAAKPKKIWLQLASGPNPDALPDQFQRIKSRNAEMFDGIKPYVAKGPERARLLIGPFKSSADAETFAEGLESVNAFRWTNSETDTIVPLGS</sequence>
<feature type="compositionally biased region" description="Low complexity" evidence="1">
    <location>
        <begin position="299"/>
        <end position="311"/>
    </location>
</feature>
<protein>
    <recommendedName>
        <fullName evidence="3">SPOR domain-containing protein</fullName>
    </recommendedName>
</protein>
<keyword evidence="5" id="KW-1185">Reference proteome</keyword>
<feature type="compositionally biased region" description="Low complexity" evidence="1">
    <location>
        <begin position="282"/>
        <end position="292"/>
    </location>
</feature>
<evidence type="ECO:0000256" key="1">
    <source>
        <dbReference type="SAM" id="MobiDB-lite"/>
    </source>
</evidence>
<organism evidence="4 5">
    <name type="scientific">Sphingomonas lutea</name>
    <dbReference type="NCBI Taxonomy" id="1045317"/>
    <lineage>
        <taxon>Bacteria</taxon>
        <taxon>Pseudomonadati</taxon>
        <taxon>Pseudomonadota</taxon>
        <taxon>Alphaproteobacteria</taxon>
        <taxon>Sphingomonadales</taxon>
        <taxon>Sphingomonadaceae</taxon>
        <taxon>Sphingomonas</taxon>
    </lineage>
</organism>
<dbReference type="GO" id="GO:0042834">
    <property type="term" value="F:peptidoglycan binding"/>
    <property type="evidence" value="ECO:0007669"/>
    <property type="project" value="InterPro"/>
</dbReference>
<dbReference type="Gene3D" id="1.25.40.10">
    <property type="entry name" value="Tetratricopeptide repeat domain"/>
    <property type="match status" value="1"/>
</dbReference>
<proteinExistence type="predicted"/>
<dbReference type="EMBL" id="CP060718">
    <property type="protein sequence ID" value="QNN67313.1"/>
    <property type="molecule type" value="Genomic_DNA"/>
</dbReference>
<dbReference type="PROSITE" id="PS51724">
    <property type="entry name" value="SPOR"/>
    <property type="match status" value="1"/>
</dbReference>
<dbReference type="RefSeq" id="WP_187537902.1">
    <property type="nucleotide sequence ID" value="NZ_BAABJT010000001.1"/>
</dbReference>
<evidence type="ECO:0000256" key="2">
    <source>
        <dbReference type="SAM" id="SignalP"/>
    </source>
</evidence>
<feature type="signal peptide" evidence="2">
    <location>
        <begin position="1"/>
        <end position="17"/>
    </location>
</feature>
<dbReference type="KEGG" id="slut:H9L13_12010"/>
<evidence type="ECO:0000313" key="5">
    <source>
        <dbReference type="Proteomes" id="UP000515971"/>
    </source>
</evidence>
<dbReference type="SUPFAM" id="SSF48452">
    <property type="entry name" value="TPR-like"/>
    <property type="match status" value="1"/>
</dbReference>
<keyword evidence="2" id="KW-0732">Signal</keyword>
<gene>
    <name evidence="4" type="ORF">H9L13_12010</name>
</gene>
<feature type="domain" description="SPOR" evidence="3">
    <location>
        <begin position="311"/>
        <end position="393"/>
    </location>
</feature>
<evidence type="ECO:0000313" key="4">
    <source>
        <dbReference type="EMBL" id="QNN67313.1"/>
    </source>
</evidence>